<proteinExistence type="predicted"/>
<organism evidence="2 3">
    <name type="scientific">Aphidius gifuensis</name>
    <name type="common">Parasitoid wasp</name>
    <dbReference type="NCBI Taxonomy" id="684658"/>
    <lineage>
        <taxon>Eukaryota</taxon>
        <taxon>Metazoa</taxon>
        <taxon>Ecdysozoa</taxon>
        <taxon>Arthropoda</taxon>
        <taxon>Hexapoda</taxon>
        <taxon>Insecta</taxon>
        <taxon>Pterygota</taxon>
        <taxon>Neoptera</taxon>
        <taxon>Endopterygota</taxon>
        <taxon>Hymenoptera</taxon>
        <taxon>Apocrita</taxon>
        <taxon>Ichneumonoidea</taxon>
        <taxon>Braconidae</taxon>
        <taxon>Aphidiinae</taxon>
        <taxon>Aphidius</taxon>
    </lineage>
</organism>
<dbReference type="EMBL" id="JACMRX010000016">
    <property type="protein sequence ID" value="KAF7987157.1"/>
    <property type="molecule type" value="Genomic_DNA"/>
</dbReference>
<comment type="caution">
    <text evidence="2">The sequence shown here is derived from an EMBL/GenBank/DDBJ whole genome shotgun (WGS) entry which is preliminary data.</text>
</comment>
<keyword evidence="3" id="KW-1185">Reference proteome</keyword>
<accession>A0A834XK39</accession>
<evidence type="ECO:0000313" key="2">
    <source>
        <dbReference type="EMBL" id="KAF7987157.1"/>
    </source>
</evidence>
<evidence type="ECO:0000313" key="3">
    <source>
        <dbReference type="Proteomes" id="UP000639338"/>
    </source>
</evidence>
<feature type="region of interest" description="Disordered" evidence="1">
    <location>
        <begin position="110"/>
        <end position="171"/>
    </location>
</feature>
<evidence type="ECO:0000256" key="1">
    <source>
        <dbReference type="SAM" id="MobiDB-lite"/>
    </source>
</evidence>
<dbReference type="AlphaFoldDB" id="A0A834XK39"/>
<sequence>MSKDEIVYVLVQDYGEETVTVVDKRLIIGNPSIETCKEFIDNQTQQVLRWPTSESEKDLAQLAINYLEVDHTKCYVILLGVGTKKEMIKKEHKYLTSEVSDKNERKEVCKKNFDGDDSDNECLDNGSKGKKRKGDHLKVSDIAGFENNDNPPKKNTKEKLKKSKMTFDDAS</sequence>
<protein>
    <submittedName>
        <fullName evidence="2">Uncharacterized protein</fullName>
    </submittedName>
</protein>
<gene>
    <name evidence="2" type="ORF">HCN44_000879</name>
</gene>
<reference evidence="2 3" key="1">
    <citation type="submission" date="2020-08" db="EMBL/GenBank/DDBJ databases">
        <title>Aphidius gifuensis genome sequencing and assembly.</title>
        <authorList>
            <person name="Du Z."/>
        </authorList>
    </citation>
    <scope>NUCLEOTIDE SEQUENCE [LARGE SCALE GENOMIC DNA]</scope>
    <source>
        <strain evidence="2">YNYX2018</strain>
        <tissue evidence="2">Adults</tissue>
    </source>
</reference>
<dbReference type="Proteomes" id="UP000639338">
    <property type="component" value="Unassembled WGS sequence"/>
</dbReference>
<name>A0A834XK39_APHGI</name>